<protein>
    <submittedName>
        <fullName evidence="3">Protein phosphatase regulator</fullName>
    </submittedName>
</protein>
<feature type="compositionally biased region" description="Low complexity" evidence="2">
    <location>
        <begin position="259"/>
        <end position="275"/>
    </location>
</feature>
<dbReference type="SUPFAM" id="SSF52047">
    <property type="entry name" value="RNI-like"/>
    <property type="match status" value="1"/>
</dbReference>
<evidence type="ECO:0000256" key="2">
    <source>
        <dbReference type="SAM" id="MobiDB-lite"/>
    </source>
</evidence>
<evidence type="ECO:0000313" key="4">
    <source>
        <dbReference type="Proteomes" id="UP001360560"/>
    </source>
</evidence>
<dbReference type="Proteomes" id="UP001360560">
    <property type="component" value="Unassembled WGS sequence"/>
</dbReference>
<feature type="compositionally biased region" description="Polar residues" evidence="2">
    <location>
        <begin position="246"/>
        <end position="258"/>
    </location>
</feature>
<feature type="compositionally biased region" description="Polar residues" evidence="2">
    <location>
        <begin position="1182"/>
        <end position="1204"/>
    </location>
</feature>
<name>A0AAV5QIU6_9ASCO</name>
<reference evidence="3 4" key="1">
    <citation type="journal article" date="2023" name="Elife">
        <title>Identification of key yeast species and microbe-microbe interactions impacting larval growth of Drosophila in the wild.</title>
        <authorList>
            <person name="Mure A."/>
            <person name="Sugiura Y."/>
            <person name="Maeda R."/>
            <person name="Honda K."/>
            <person name="Sakurai N."/>
            <person name="Takahashi Y."/>
            <person name="Watada M."/>
            <person name="Katoh T."/>
            <person name="Gotoh A."/>
            <person name="Gotoh Y."/>
            <person name="Taniguchi I."/>
            <person name="Nakamura K."/>
            <person name="Hayashi T."/>
            <person name="Katayama T."/>
            <person name="Uemura T."/>
            <person name="Hattori Y."/>
        </authorList>
    </citation>
    <scope>NUCLEOTIDE SEQUENCE [LARGE SCALE GENOMIC DNA]</scope>
    <source>
        <strain evidence="3 4">SC-9</strain>
    </source>
</reference>
<accession>A0AAV5QIU6</accession>
<feature type="region of interest" description="Disordered" evidence="2">
    <location>
        <begin position="1170"/>
        <end position="1250"/>
    </location>
</feature>
<feature type="compositionally biased region" description="Polar residues" evidence="2">
    <location>
        <begin position="102"/>
        <end position="119"/>
    </location>
</feature>
<dbReference type="PANTHER" id="PTHR24111">
    <property type="entry name" value="LEUCINE-RICH REPEAT-CONTAINING PROTEIN 34"/>
    <property type="match status" value="1"/>
</dbReference>
<feature type="compositionally biased region" description="Basic and acidic residues" evidence="2">
    <location>
        <begin position="153"/>
        <end position="162"/>
    </location>
</feature>
<keyword evidence="1" id="KW-0677">Repeat</keyword>
<feature type="compositionally biased region" description="Low complexity" evidence="2">
    <location>
        <begin position="1205"/>
        <end position="1246"/>
    </location>
</feature>
<evidence type="ECO:0000256" key="1">
    <source>
        <dbReference type="ARBA" id="ARBA00022737"/>
    </source>
</evidence>
<proteinExistence type="predicted"/>
<evidence type="ECO:0000313" key="3">
    <source>
        <dbReference type="EMBL" id="GMM34334.1"/>
    </source>
</evidence>
<feature type="compositionally biased region" description="Low complexity" evidence="2">
    <location>
        <begin position="165"/>
        <end position="175"/>
    </location>
</feature>
<feature type="compositionally biased region" description="Low complexity" evidence="2">
    <location>
        <begin position="142"/>
        <end position="152"/>
    </location>
</feature>
<dbReference type="InterPro" id="IPR052201">
    <property type="entry name" value="LRR-containing_regulator"/>
</dbReference>
<dbReference type="InterPro" id="IPR032675">
    <property type="entry name" value="LRR_dom_sf"/>
</dbReference>
<dbReference type="Gene3D" id="3.80.10.10">
    <property type="entry name" value="Ribonuclease Inhibitor"/>
    <property type="match status" value="1"/>
</dbReference>
<dbReference type="PANTHER" id="PTHR24111:SF0">
    <property type="entry name" value="LEUCINE-RICH REPEAT-CONTAINING PROTEIN"/>
    <property type="match status" value="1"/>
</dbReference>
<dbReference type="GeneID" id="90072313"/>
<feature type="compositionally biased region" description="Low complexity" evidence="2">
    <location>
        <begin position="79"/>
        <end position="99"/>
    </location>
</feature>
<dbReference type="EMBL" id="BTFZ01000002">
    <property type="protein sequence ID" value="GMM34334.1"/>
    <property type="molecule type" value="Genomic_DNA"/>
</dbReference>
<organism evidence="3 4">
    <name type="scientific">Saccharomycopsis crataegensis</name>
    <dbReference type="NCBI Taxonomy" id="43959"/>
    <lineage>
        <taxon>Eukaryota</taxon>
        <taxon>Fungi</taxon>
        <taxon>Dikarya</taxon>
        <taxon>Ascomycota</taxon>
        <taxon>Saccharomycotina</taxon>
        <taxon>Saccharomycetes</taxon>
        <taxon>Saccharomycopsidaceae</taxon>
        <taxon>Saccharomycopsis</taxon>
    </lineage>
</organism>
<comment type="caution">
    <text evidence="3">The sequence shown here is derived from an EMBL/GenBank/DDBJ whole genome shotgun (WGS) entry which is preliminary data.</text>
</comment>
<feature type="region of interest" description="Disordered" evidence="2">
    <location>
        <begin position="28"/>
        <end position="300"/>
    </location>
</feature>
<keyword evidence="4" id="KW-1185">Reference proteome</keyword>
<sequence>MSKSLENNESGVTNGDVDWIFRGKIKKNMKGATDDASIKVPKAPVIPSPNDLTSINPPATSATSSTSVQLSKENRASGSRAPAASTPSQTTTTSNTTPSDLHASTANGRLNDKFTASNNKELHSGTIPLNSGFNKSLKTRSRSSSLSSTLTRRSIDSNDARRRLSVSSETRSLSSIPQNELEKKLSGASTSSGNGLTRTSSQTSSGGSKKSLFSSISSKFGKKKANSVPPPVHPIKTELAKPAESSLESKTSVTPSAGSVTSSPATLSSAASMTSPVLKVPSPKVASQESPGLDNKKRFGSLRGKVSARISSKSVQPPAPTERVILNKNPNKVEIPIEQLTNLKMKRVTFDINSIRNDPPQQIPSRKPKKGNVLIPEDLIAETPRLSVGIANSEKKISEIETKKDYNQKQYLLALESQKRALEEAKKHAQEAHSSAIRIANEVANYKISKNGHLMPSMNQVEEDAPILFHTENVDIDKPMHHREHHFDDDKPPEADAENEDNYLSVHDVPLDMLYTRCCHLREILPIPATLKQLKGKSKPLHVLKFLNPKPTLIDILSFSDFIAIAPINTIIFDNVILTNEMIKVMLTSLSNNQSLEKLSLKNMMIDSESWKFLCKFLLKNQKLLKLDLSQTKYRSDLSPEYYRFNMNWKLFVDVLKKRGGISELILTGIDFKLEDFQELIGSGIAISTKRLGLASSNISATKCEIISQWLNKENSSCEGIDFGFNDLSNKQLSKLKVSNPKSKLLFLSLNATNLSDVKEFSVFLKNLSELPNLSYLDLSSLPNIIPSSIPYLKRYLSKFPNLKRIHLDYNYLSAKSLAAVLDILQNCRKLIHVSLIGNEVQGVGASLYSCVKGSRSIFNLDIDYDSIPELISSRIAVLLMRNMEINLHGEESIPSKGDDLQDELIFDGSLIAESAEAFLNAKTSEYEDYSNRLLKKSLVNRTKVIREEIHQTIDALFEKRNNGGLTTEEKERLLRFCLLDSALEKIVHIYFEGTEDGGPPKISRTNTTNSIMTVATVDDDNQNTFIDSHNSPSRLRGVANDENINIVTGKDIINDNFEEEYLHNLSKDLINTNETISPELNQIQSSQIQYINPQQAQIPLISQVELPHQLAIEKSTDGQEISVDTTTGRPVLFRNVSQTSINAKKQEEEEGELHRWGYFVQQQKRLYPDETSTAPALPPSLQGQQNRLQPPQSPSTKPNLQPQATQASSSSTTSATSDSRSVSLKTKGASSNSSSSTSVASGASTPTNVTPRLLSLISGEQLRKAVIKAKGIKSINELIDKVEHDSFQLHHIYKVPPPEASITENSIATSIANAVSDAQAQTQTIDQKLEDTGKQVEPESVTNGGEVLSHEVDNDDAESFHSIDSMANRVNDLSFDDEKAVDETYDKLLNDVVRVRSNK</sequence>
<gene>
    <name evidence="3" type="ORF">DASC09_016590</name>
</gene>
<feature type="compositionally biased region" description="Low complexity" evidence="2">
    <location>
        <begin position="199"/>
        <end position="219"/>
    </location>
</feature>
<dbReference type="RefSeq" id="XP_064851334.1">
    <property type="nucleotide sequence ID" value="XM_064995262.1"/>
</dbReference>
<feature type="compositionally biased region" description="Polar residues" evidence="2">
    <location>
        <begin position="187"/>
        <end position="198"/>
    </location>
</feature>